<gene>
    <name evidence="3" type="ORF">KYK14_21440</name>
</gene>
<name>A0ABS6X5M0_9BACT</name>
<protein>
    <submittedName>
        <fullName evidence="3">Relaxase/mobilization nuclease domain-containing protein</fullName>
    </submittedName>
</protein>
<dbReference type="EMBL" id="JAHWGL010000169">
    <property type="protein sequence ID" value="MBW3131135.1"/>
    <property type="molecule type" value="Genomic_DNA"/>
</dbReference>
<proteinExistence type="predicted"/>
<keyword evidence="4" id="KW-1185">Reference proteome</keyword>
<feature type="compositionally biased region" description="Basic and acidic residues" evidence="1">
    <location>
        <begin position="320"/>
        <end position="330"/>
    </location>
</feature>
<feature type="region of interest" description="Disordered" evidence="1">
    <location>
        <begin position="302"/>
        <end position="330"/>
    </location>
</feature>
<reference evidence="3 4" key="1">
    <citation type="submission" date="2021-07" db="EMBL/GenBank/DDBJ databases">
        <title>Hymenobacter profundi sp. nov., isolated from deep-sea water.</title>
        <authorList>
            <person name="Kim M.K."/>
        </authorList>
    </citation>
    <scope>NUCLEOTIDE SEQUENCE [LARGE SCALE GENOMIC DNA]</scope>
    <source>
        <strain evidence="3 4">M2</strain>
    </source>
</reference>
<dbReference type="Pfam" id="PF03432">
    <property type="entry name" value="Relaxase"/>
    <property type="match status" value="1"/>
</dbReference>
<feature type="domain" description="MobA/VirD2-like nuclease" evidence="2">
    <location>
        <begin position="17"/>
        <end position="150"/>
    </location>
</feature>
<dbReference type="Proteomes" id="UP000826188">
    <property type="component" value="Unassembled WGS sequence"/>
</dbReference>
<dbReference type="InterPro" id="IPR005094">
    <property type="entry name" value="Endonuclease_MobA/VirD2"/>
</dbReference>
<sequence length="330" mass="36277">MIGKVKIGKNFSGICCYVFQEDKQAQVLDAEGVRTDSAAHMAQDFQYQQAQRPGLGNAVLHVALALPAEDAVGRSPAQLSELLREAGRAYVQAMKLENTQWALVQHFDKAHPHAHLVVNRVDNDGQTIADNFIGQESRRVCQRLEQQLGLTVAEQRGREQAREVGPTHRQAVAATPKAERAADWQRARHEVANALSQTAPYSASFEQLQTRLTPYGIAVKPSVHQKKSGPAVYGVVFEKDGHQMKGSEVGKAFSAGNLQKAFAQHQAQAPALAQVVSQATQSYAAEALNRLFTQQAQEAARQAQELARQQTHATRKQQPPRRERDGGLEL</sequence>
<evidence type="ECO:0000256" key="1">
    <source>
        <dbReference type="SAM" id="MobiDB-lite"/>
    </source>
</evidence>
<comment type="caution">
    <text evidence="3">The sequence shown here is derived from an EMBL/GenBank/DDBJ whole genome shotgun (WGS) entry which is preliminary data.</text>
</comment>
<organism evidence="3 4">
    <name type="scientific">Hymenobacter profundi</name>
    <dbReference type="NCBI Taxonomy" id="1982110"/>
    <lineage>
        <taxon>Bacteria</taxon>
        <taxon>Pseudomonadati</taxon>
        <taxon>Bacteroidota</taxon>
        <taxon>Cytophagia</taxon>
        <taxon>Cytophagales</taxon>
        <taxon>Hymenobacteraceae</taxon>
        <taxon>Hymenobacter</taxon>
    </lineage>
</organism>
<accession>A0ABS6X5M0</accession>
<evidence type="ECO:0000259" key="2">
    <source>
        <dbReference type="Pfam" id="PF03432"/>
    </source>
</evidence>
<dbReference type="RefSeq" id="WP_219161699.1">
    <property type="nucleotide sequence ID" value="NZ_JAHWGL010000169.1"/>
</dbReference>
<evidence type="ECO:0000313" key="3">
    <source>
        <dbReference type="EMBL" id="MBW3131135.1"/>
    </source>
</evidence>
<evidence type="ECO:0000313" key="4">
    <source>
        <dbReference type="Proteomes" id="UP000826188"/>
    </source>
</evidence>